<name>E4XPU1_OIKDI</name>
<dbReference type="AlphaFoldDB" id="E4XPU1"/>
<dbReference type="Proteomes" id="UP000001307">
    <property type="component" value="Unassembled WGS sequence"/>
</dbReference>
<keyword evidence="2" id="KW-1185">Reference proteome</keyword>
<sequence length="49" mass="5583">MVELNFKGCDGRLKVACPLLKSCLEVIFTWPSANFSFMTRIEEQRTSQG</sequence>
<evidence type="ECO:0000313" key="1">
    <source>
        <dbReference type="EMBL" id="CBY19859.1"/>
    </source>
</evidence>
<proteinExistence type="predicted"/>
<organism evidence="1">
    <name type="scientific">Oikopleura dioica</name>
    <name type="common">Tunicate</name>
    <dbReference type="NCBI Taxonomy" id="34765"/>
    <lineage>
        <taxon>Eukaryota</taxon>
        <taxon>Metazoa</taxon>
        <taxon>Chordata</taxon>
        <taxon>Tunicata</taxon>
        <taxon>Appendicularia</taxon>
        <taxon>Copelata</taxon>
        <taxon>Oikopleuridae</taxon>
        <taxon>Oikopleura</taxon>
    </lineage>
</organism>
<reference evidence="1" key="1">
    <citation type="journal article" date="2010" name="Science">
        <title>Plasticity of animal genome architecture unmasked by rapid evolution of a pelagic tunicate.</title>
        <authorList>
            <person name="Denoeud F."/>
            <person name="Henriet S."/>
            <person name="Mungpakdee S."/>
            <person name="Aury J.M."/>
            <person name="Da Silva C."/>
            <person name="Brinkmann H."/>
            <person name="Mikhaleva J."/>
            <person name="Olsen L.C."/>
            <person name="Jubin C."/>
            <person name="Canestro C."/>
            <person name="Bouquet J.M."/>
            <person name="Danks G."/>
            <person name="Poulain J."/>
            <person name="Campsteijn C."/>
            <person name="Adamski M."/>
            <person name="Cross I."/>
            <person name="Yadetie F."/>
            <person name="Muffato M."/>
            <person name="Louis A."/>
            <person name="Butcher S."/>
            <person name="Tsagkogeorga G."/>
            <person name="Konrad A."/>
            <person name="Singh S."/>
            <person name="Jensen M.F."/>
            <person name="Cong E.H."/>
            <person name="Eikeseth-Otteraa H."/>
            <person name="Noel B."/>
            <person name="Anthouard V."/>
            <person name="Porcel B.M."/>
            <person name="Kachouri-Lafond R."/>
            <person name="Nishino A."/>
            <person name="Ugolini M."/>
            <person name="Chourrout P."/>
            <person name="Nishida H."/>
            <person name="Aasland R."/>
            <person name="Huzurbazar S."/>
            <person name="Westhof E."/>
            <person name="Delsuc F."/>
            <person name="Lehrach H."/>
            <person name="Reinhardt R."/>
            <person name="Weissenbach J."/>
            <person name="Roy S.W."/>
            <person name="Artiguenave F."/>
            <person name="Postlethwait J.H."/>
            <person name="Manak J.R."/>
            <person name="Thompson E.M."/>
            <person name="Jaillon O."/>
            <person name="Du Pasquier L."/>
            <person name="Boudinot P."/>
            <person name="Liberles D.A."/>
            <person name="Volff J.N."/>
            <person name="Philippe H."/>
            <person name="Lenhard B."/>
            <person name="Roest Crollius H."/>
            <person name="Wincker P."/>
            <person name="Chourrout D."/>
        </authorList>
    </citation>
    <scope>NUCLEOTIDE SEQUENCE [LARGE SCALE GENOMIC DNA]</scope>
</reference>
<gene>
    <name evidence="1" type="ORF">GSOID_T00017220001</name>
</gene>
<dbReference type="InParanoid" id="E4XPU1"/>
<protein>
    <submittedName>
        <fullName evidence="1">Uncharacterized protein</fullName>
    </submittedName>
</protein>
<accession>E4XPU1</accession>
<evidence type="ECO:0000313" key="2">
    <source>
        <dbReference type="Proteomes" id="UP000001307"/>
    </source>
</evidence>
<dbReference type="EMBL" id="FN653097">
    <property type="protein sequence ID" value="CBY19859.1"/>
    <property type="molecule type" value="Genomic_DNA"/>
</dbReference>